<feature type="non-terminal residue" evidence="1">
    <location>
        <position position="62"/>
    </location>
</feature>
<proteinExistence type="predicted"/>
<comment type="caution">
    <text evidence="1">The sequence shown here is derived from an EMBL/GenBank/DDBJ whole genome shotgun (WGS) entry which is preliminary data.</text>
</comment>
<accession>T0ZQ88</accession>
<organism evidence="1">
    <name type="scientific">mine drainage metagenome</name>
    <dbReference type="NCBI Taxonomy" id="410659"/>
    <lineage>
        <taxon>unclassified sequences</taxon>
        <taxon>metagenomes</taxon>
        <taxon>ecological metagenomes</taxon>
    </lineage>
</organism>
<dbReference type="AlphaFoldDB" id="T0ZQ88"/>
<reference evidence="1" key="1">
    <citation type="submission" date="2013-08" db="EMBL/GenBank/DDBJ databases">
        <authorList>
            <person name="Mendez C."/>
            <person name="Richter M."/>
            <person name="Ferrer M."/>
            <person name="Sanchez J."/>
        </authorList>
    </citation>
    <scope>NUCLEOTIDE SEQUENCE</scope>
</reference>
<name>T0ZQ88_9ZZZZ</name>
<sequence length="62" mass="6981">MHVDTGKSGKYVRHLLRDSFRADGKVKHRTIANISRCTPQEILAIKLALQHKGDLTSLVSLR</sequence>
<evidence type="ECO:0000313" key="1">
    <source>
        <dbReference type="EMBL" id="EQD46662.1"/>
    </source>
</evidence>
<dbReference type="EMBL" id="AUZX01010666">
    <property type="protein sequence ID" value="EQD46662.1"/>
    <property type="molecule type" value="Genomic_DNA"/>
</dbReference>
<protein>
    <submittedName>
        <fullName evidence="1">Uncharacterized protein</fullName>
    </submittedName>
</protein>
<reference evidence="1" key="2">
    <citation type="journal article" date="2014" name="ISME J.">
        <title>Microbial stratification in low pH oxic and suboxic macroscopic growths along an acid mine drainage.</title>
        <authorList>
            <person name="Mendez-Garcia C."/>
            <person name="Mesa V."/>
            <person name="Sprenger R.R."/>
            <person name="Richter M."/>
            <person name="Diez M.S."/>
            <person name="Solano J."/>
            <person name="Bargiela R."/>
            <person name="Golyshina O.V."/>
            <person name="Manteca A."/>
            <person name="Ramos J.L."/>
            <person name="Gallego J.R."/>
            <person name="Llorente I."/>
            <person name="Martins Dos Santos V.A."/>
            <person name="Jensen O.N."/>
            <person name="Pelaez A.I."/>
            <person name="Sanchez J."/>
            <person name="Ferrer M."/>
        </authorList>
    </citation>
    <scope>NUCLEOTIDE SEQUENCE</scope>
</reference>
<gene>
    <name evidence="1" type="ORF">B1A_14528</name>
</gene>